<protein>
    <submittedName>
        <fullName evidence="1">Uncharacterized protein</fullName>
    </submittedName>
</protein>
<sequence>MRVVSIGIGLCRVNSGDIGIINSGVADLVLKSSWCCSNNCNVRKSGDSGLVKMLVIVSPRTSSDDHSSRKRLKYVYVKYHLINGDGATLPTPNAFIDRPPLCNVGFYLYYFVASLRVPPSIFGSIIEAYKSHTCQLKPNSISKLPIINDSFTYSVRNGSNTQNDEEEDSESMIKVHDSYDDTNDIHTSLVSTNLVIFSDDEADDGSGEQPLVRRKRGTDSTALDALVVVMGGGEGSNGRVLKRYNSLDLGAFHDFANHLGVGRPSSYVTELNINNTPHGMNSTPTSLERNNIL</sequence>
<accession>A0AA35YGW2</accession>
<evidence type="ECO:0000313" key="1">
    <source>
        <dbReference type="EMBL" id="CAI9273758.1"/>
    </source>
</evidence>
<organism evidence="1 2">
    <name type="scientific">Lactuca saligna</name>
    <name type="common">Willowleaf lettuce</name>
    <dbReference type="NCBI Taxonomy" id="75948"/>
    <lineage>
        <taxon>Eukaryota</taxon>
        <taxon>Viridiplantae</taxon>
        <taxon>Streptophyta</taxon>
        <taxon>Embryophyta</taxon>
        <taxon>Tracheophyta</taxon>
        <taxon>Spermatophyta</taxon>
        <taxon>Magnoliopsida</taxon>
        <taxon>eudicotyledons</taxon>
        <taxon>Gunneridae</taxon>
        <taxon>Pentapetalae</taxon>
        <taxon>asterids</taxon>
        <taxon>campanulids</taxon>
        <taxon>Asterales</taxon>
        <taxon>Asteraceae</taxon>
        <taxon>Cichorioideae</taxon>
        <taxon>Cichorieae</taxon>
        <taxon>Lactucinae</taxon>
        <taxon>Lactuca</taxon>
    </lineage>
</organism>
<keyword evidence="2" id="KW-1185">Reference proteome</keyword>
<dbReference type="AlphaFoldDB" id="A0AA35YGW2"/>
<name>A0AA35YGW2_LACSI</name>
<gene>
    <name evidence="1" type="ORF">LSALG_LOCUS13884</name>
</gene>
<dbReference type="Proteomes" id="UP001177003">
    <property type="component" value="Chromosome 2"/>
</dbReference>
<reference evidence="1" key="1">
    <citation type="submission" date="2023-04" db="EMBL/GenBank/DDBJ databases">
        <authorList>
            <person name="Vijverberg K."/>
            <person name="Xiong W."/>
            <person name="Schranz E."/>
        </authorList>
    </citation>
    <scope>NUCLEOTIDE SEQUENCE</scope>
</reference>
<dbReference type="EMBL" id="OX465078">
    <property type="protein sequence ID" value="CAI9273758.1"/>
    <property type="molecule type" value="Genomic_DNA"/>
</dbReference>
<evidence type="ECO:0000313" key="2">
    <source>
        <dbReference type="Proteomes" id="UP001177003"/>
    </source>
</evidence>
<proteinExistence type="predicted"/>